<proteinExistence type="predicted"/>
<evidence type="ECO:0000256" key="1">
    <source>
        <dbReference type="ARBA" id="ARBA00022729"/>
    </source>
</evidence>
<organism evidence="4 5">
    <name type="scientific">Conyzicola nivalis</name>
    <dbReference type="NCBI Taxonomy" id="1477021"/>
    <lineage>
        <taxon>Bacteria</taxon>
        <taxon>Bacillati</taxon>
        <taxon>Actinomycetota</taxon>
        <taxon>Actinomycetes</taxon>
        <taxon>Micrococcales</taxon>
        <taxon>Microbacteriaceae</taxon>
        <taxon>Conyzicola</taxon>
    </lineage>
</organism>
<dbReference type="Pfam" id="PF00497">
    <property type="entry name" value="SBP_bac_3"/>
    <property type="match status" value="1"/>
</dbReference>
<dbReference type="SUPFAM" id="SSF53850">
    <property type="entry name" value="Periplasmic binding protein-like II"/>
    <property type="match status" value="1"/>
</dbReference>
<feature type="chain" id="PRO_5045611119" evidence="2">
    <location>
        <begin position="27"/>
        <end position="330"/>
    </location>
</feature>
<evidence type="ECO:0000313" key="4">
    <source>
        <dbReference type="EMBL" id="MET4582405.1"/>
    </source>
</evidence>
<accession>A0ABV2QP92</accession>
<evidence type="ECO:0000259" key="3">
    <source>
        <dbReference type="SMART" id="SM00062"/>
    </source>
</evidence>
<dbReference type="PANTHER" id="PTHR35936">
    <property type="entry name" value="MEMBRANE-BOUND LYTIC MUREIN TRANSGLYCOSYLASE F"/>
    <property type="match status" value="1"/>
</dbReference>
<keyword evidence="1 2" id="KW-0732">Signal</keyword>
<dbReference type="SMART" id="SM00062">
    <property type="entry name" value="PBPb"/>
    <property type="match status" value="1"/>
</dbReference>
<feature type="domain" description="Solute-binding protein family 3/N-terminal" evidence="3">
    <location>
        <begin position="81"/>
        <end position="313"/>
    </location>
</feature>
<protein>
    <submittedName>
        <fullName evidence="4">Polar amino acid transport system substrate-binding protein</fullName>
    </submittedName>
</protein>
<gene>
    <name evidence="4" type="ORF">ABIE21_001915</name>
</gene>
<dbReference type="EMBL" id="JBEPSJ010000002">
    <property type="protein sequence ID" value="MET4582405.1"/>
    <property type="molecule type" value="Genomic_DNA"/>
</dbReference>
<feature type="signal peptide" evidence="2">
    <location>
        <begin position="1"/>
        <end position="26"/>
    </location>
</feature>
<dbReference type="PANTHER" id="PTHR35936:SF17">
    <property type="entry name" value="ARGININE-BINDING EXTRACELLULAR PROTEIN ARTP"/>
    <property type="match status" value="1"/>
</dbReference>
<dbReference type="CDD" id="cd01004">
    <property type="entry name" value="PBP2_MidA_like"/>
    <property type="match status" value="1"/>
</dbReference>
<comment type="caution">
    <text evidence="4">The sequence shown here is derived from an EMBL/GenBank/DDBJ whole genome shotgun (WGS) entry which is preliminary data.</text>
</comment>
<dbReference type="Gene3D" id="3.40.190.10">
    <property type="entry name" value="Periplasmic binding protein-like II"/>
    <property type="match status" value="2"/>
</dbReference>
<evidence type="ECO:0000313" key="5">
    <source>
        <dbReference type="Proteomes" id="UP001549257"/>
    </source>
</evidence>
<sequence>MAIRKKTAAVIAGVAALALVGGGVTALALTSGGDAEASGSQENAASRFNLTADQDRVRLDAVSEAVASLAAGGFEPIEAGKLTVVTSPYAAPLGLYADDDTTLIGNEVDLAQLVADGLDLELNIQAAAWADWPLGIQSGKYDLILSNVTVTDERKELYDFASYRQDLLGFYVKADSPIDSIEEAADVAGLKIIVGSGTNQEKILQAWDEENIAAGLDPVEYLYFDDTASGALALKSGRADANFGPNATSAYAAAVDGETKLVGTVNGGWPLTADIAAATAKGNGLIESVGIVLNAAIEGGEYAEVLERWGLTSESLATSEINPPGLPKSE</sequence>
<dbReference type="InterPro" id="IPR001638">
    <property type="entry name" value="Solute-binding_3/MltF_N"/>
</dbReference>
<evidence type="ECO:0000256" key="2">
    <source>
        <dbReference type="SAM" id="SignalP"/>
    </source>
</evidence>
<dbReference type="Proteomes" id="UP001549257">
    <property type="component" value="Unassembled WGS sequence"/>
</dbReference>
<name>A0ABV2QP92_9MICO</name>
<dbReference type="RefSeq" id="WP_354024597.1">
    <property type="nucleotide sequence ID" value="NZ_JBEPSJ010000002.1"/>
</dbReference>
<keyword evidence="5" id="KW-1185">Reference proteome</keyword>
<reference evidence="4 5" key="1">
    <citation type="submission" date="2024-06" db="EMBL/GenBank/DDBJ databases">
        <title>Sorghum-associated microbial communities from plants grown in Nebraska, USA.</title>
        <authorList>
            <person name="Schachtman D."/>
        </authorList>
    </citation>
    <scope>NUCLEOTIDE SEQUENCE [LARGE SCALE GENOMIC DNA]</scope>
    <source>
        <strain evidence="4 5">2857</strain>
    </source>
</reference>